<dbReference type="NCBIfam" id="TIGR04183">
    <property type="entry name" value="Por_Secre_tail"/>
    <property type="match status" value="1"/>
</dbReference>
<evidence type="ECO:0000256" key="2">
    <source>
        <dbReference type="SAM" id="SignalP"/>
    </source>
</evidence>
<name>A0ABX7XCT1_9FLAO</name>
<dbReference type="RefSeq" id="WP_230476370.1">
    <property type="nucleotide sequence ID" value="NZ_CP072842.1"/>
</dbReference>
<evidence type="ECO:0000313" key="5">
    <source>
        <dbReference type="Proteomes" id="UP000672011"/>
    </source>
</evidence>
<keyword evidence="5" id="KW-1185">Reference proteome</keyword>
<reference evidence="4 5" key="1">
    <citation type="journal article" date="2021" name="Int. J. Syst. Evol. Microbiol.">
        <title>Faecalibacter bovis sp. nov., isolated from cow faeces.</title>
        <authorList>
            <person name="Li F."/>
            <person name="Zhao W."/>
            <person name="Hong Q."/>
            <person name="Shao Q."/>
            <person name="Song J."/>
            <person name="Yang S."/>
        </authorList>
    </citation>
    <scope>NUCLEOTIDE SEQUENCE [LARGE SCALE GENOMIC DNA]</scope>
    <source>
        <strain evidence="4 5">ZY171143</strain>
    </source>
</reference>
<dbReference type="InterPro" id="IPR026444">
    <property type="entry name" value="Secre_tail"/>
</dbReference>
<keyword evidence="1 2" id="KW-0732">Signal</keyword>
<dbReference type="Pfam" id="PF18962">
    <property type="entry name" value="Por_Secre_tail"/>
    <property type="match status" value="1"/>
</dbReference>
<evidence type="ECO:0000256" key="1">
    <source>
        <dbReference type="ARBA" id="ARBA00022729"/>
    </source>
</evidence>
<reference evidence="5" key="2">
    <citation type="submission" date="2021-04" db="EMBL/GenBank/DDBJ databases">
        <title>Taxonomy of Flavobacteriaceae bacterium ZY171143.</title>
        <authorList>
            <person name="Li F."/>
        </authorList>
    </citation>
    <scope>NUCLEOTIDE SEQUENCE [LARGE SCALE GENOMIC DNA]</scope>
    <source>
        <strain evidence="5">ZY171143</strain>
    </source>
</reference>
<organism evidence="4 5">
    <name type="scientific">Faecalibacter bovis</name>
    <dbReference type="NCBI Taxonomy" id="2898187"/>
    <lineage>
        <taxon>Bacteria</taxon>
        <taxon>Pseudomonadati</taxon>
        <taxon>Bacteroidota</taxon>
        <taxon>Flavobacteriia</taxon>
        <taxon>Flavobacteriales</taxon>
        <taxon>Weeksellaceae</taxon>
        <taxon>Faecalibacter</taxon>
    </lineage>
</organism>
<accession>A0ABX7XCT1</accession>
<proteinExistence type="predicted"/>
<feature type="domain" description="Secretion system C-terminal sorting" evidence="3">
    <location>
        <begin position="300"/>
        <end position="364"/>
    </location>
</feature>
<dbReference type="Proteomes" id="UP000672011">
    <property type="component" value="Chromosome"/>
</dbReference>
<feature type="chain" id="PRO_5046444893" evidence="2">
    <location>
        <begin position="18"/>
        <end position="366"/>
    </location>
</feature>
<dbReference type="EMBL" id="CP072842">
    <property type="protein sequence ID" value="QTV05726.1"/>
    <property type="molecule type" value="Genomic_DNA"/>
</dbReference>
<sequence length="366" mass="41786">MKRITLLFLFFSICSFAQFTTNDVKFYVGEGDRTAYFIADFKDGTDDRSYVWGIRFDQDEPINGTEMLQLIADYEPNFTYEQSSGFLDRIAFNHHDSYEQEYDYWSLWYSRDGQNWNMGGWMTSDLIDGYWYAATYGFGMNVPGPDAPVAPIPAYSSQWLQQNYVSSWIGTGTNNSLVIIDFGTDTNNVADSFVVGINYNGNITVEQALQLIQENNTDFTFSITNDQISALQLGNYSQTTTPNLFKGTDLSNWITQENTSSFTLTDNQWLGISFGTRRPYIPQEMQNLNTNDFTTSTLQVYPNPTSDYVIVDSKETIKEIKIYTTIGTLVKTAKISKIQLNDLPSGIYYLEVSTNQTKEIKKLIKK</sequence>
<evidence type="ECO:0000259" key="3">
    <source>
        <dbReference type="Pfam" id="PF18962"/>
    </source>
</evidence>
<protein>
    <submittedName>
        <fullName evidence="4">T9SS type A sorting domain-containing protein</fullName>
    </submittedName>
</protein>
<feature type="signal peptide" evidence="2">
    <location>
        <begin position="1"/>
        <end position="17"/>
    </location>
</feature>
<gene>
    <name evidence="4" type="ORF">J9309_13315</name>
</gene>
<evidence type="ECO:0000313" key="4">
    <source>
        <dbReference type="EMBL" id="QTV05726.1"/>
    </source>
</evidence>